<evidence type="ECO:0000256" key="3">
    <source>
        <dbReference type="ARBA" id="ARBA00023054"/>
    </source>
</evidence>
<dbReference type="AlphaFoldDB" id="A0A1I1MV38"/>
<dbReference type="InterPro" id="IPR003481">
    <property type="entry name" value="FliD_N"/>
</dbReference>
<dbReference type="EMBL" id="FOLD01000011">
    <property type="protein sequence ID" value="SFC86423.1"/>
    <property type="molecule type" value="Genomic_DNA"/>
</dbReference>
<name>A0A1I1MV38_9BURK</name>
<protein>
    <recommendedName>
        <fullName evidence="5">Flagellar hook-associated protein 2</fullName>
        <shortName evidence="5">HAP2</shortName>
    </recommendedName>
    <alternativeName>
        <fullName evidence="5">Flagellar cap protein</fullName>
    </alternativeName>
</protein>
<gene>
    <name evidence="8" type="ORF">SAMN05216204_11183</name>
</gene>
<keyword evidence="8" id="KW-0966">Cell projection</keyword>
<dbReference type="GO" id="GO:0009424">
    <property type="term" value="C:bacterial-type flagellum hook"/>
    <property type="evidence" value="ECO:0007669"/>
    <property type="project" value="UniProtKB-UniRule"/>
</dbReference>
<proteinExistence type="inferred from homology"/>
<comment type="subunit">
    <text evidence="2 5">Homopentamer.</text>
</comment>
<evidence type="ECO:0000259" key="6">
    <source>
        <dbReference type="Pfam" id="PF02465"/>
    </source>
</evidence>
<dbReference type="PANTHER" id="PTHR30288">
    <property type="entry name" value="FLAGELLAR CAP/ASSEMBLY PROTEIN FLID"/>
    <property type="match status" value="1"/>
</dbReference>
<evidence type="ECO:0000259" key="7">
    <source>
        <dbReference type="Pfam" id="PF07195"/>
    </source>
</evidence>
<comment type="similarity">
    <text evidence="1 5">Belongs to the FliD family.</text>
</comment>
<accession>A0A1I1MV38</accession>
<evidence type="ECO:0000256" key="2">
    <source>
        <dbReference type="ARBA" id="ARBA00011255"/>
    </source>
</evidence>
<reference evidence="9" key="1">
    <citation type="submission" date="2016-10" db="EMBL/GenBank/DDBJ databases">
        <authorList>
            <person name="Varghese N."/>
            <person name="Submissions S."/>
        </authorList>
    </citation>
    <scope>NUCLEOTIDE SEQUENCE [LARGE SCALE GENOMIC DNA]</scope>
    <source>
        <strain evidence="9">CGMCC 1.12041</strain>
    </source>
</reference>
<evidence type="ECO:0000313" key="8">
    <source>
        <dbReference type="EMBL" id="SFC86423.1"/>
    </source>
</evidence>
<keyword evidence="8" id="KW-0969">Cilium</keyword>
<sequence>MALSSPGIGSNLDVKGFVSQLMQVEALPLNALAKKEAAYLSKVSAFGTLKGSLTSFQSALDALRTPAKFQAVSATAADTTILGASATNKSVPGTYTVDVQRLAQAQTIASAGQASSTTPVGDGAKTTLSIQFGAITGGKLVSGAYVNDPAATPPDPVFTQNPDQSGGSIVIDASNNSLQGIRDAINKAGMGVTATIVSDGSATPNHLVLTSDKTGAKQSMKITVDRDPTAPVDDTLKNLLAYDPAGTQAMTQSSAAQDSALTVNGIAVTSANRSVGEAIQGVSLTLSKIGSTAVTVARDTNSVQGAVTSLVKAYNDLDKTIKQLTSYDAATKTGGPLLGEASVRNIQTSIRSMLGQPLEGSAGAFNNLTQVGVSFQKDGTLALDSAKLTKAMTSNFNDIAGLFASIGTTTDPLVSYNGSTASTAAGSGTLHVSALATRGSVAGTAAANLVINAGVNDQINVTVDGVSTSVTLPPATYTASSLAAALQAKVNGTSELVGAGAAVTVRADADGKLEIESNRYGSASKIVVSGSGASDLFQSATPTDGTDVQGTIGGVAATGSGQFLTGGTASVLSGLKLEITGGGAPADRGTVAYSRGYADQMTKLLEQFTSTDGLVNGQTTSLQKTVTDIGKARDALNTRLAATEKRYLAQFTALDVAIGRMTSTSNYLTQQLAQLSSMNG</sequence>
<feature type="domain" description="Flagellar hook-associated protein 2 C-terminal" evidence="7">
    <location>
        <begin position="591"/>
        <end position="662"/>
    </location>
</feature>
<evidence type="ECO:0000256" key="1">
    <source>
        <dbReference type="ARBA" id="ARBA00009764"/>
    </source>
</evidence>
<dbReference type="OrthoDB" id="9810816at2"/>
<dbReference type="GO" id="GO:0071973">
    <property type="term" value="P:bacterial-type flagellum-dependent cell motility"/>
    <property type="evidence" value="ECO:0007669"/>
    <property type="project" value="TreeGrafter"/>
</dbReference>
<dbReference type="Pfam" id="PF02465">
    <property type="entry name" value="FliD_N"/>
    <property type="match status" value="1"/>
</dbReference>
<keyword evidence="4 5" id="KW-0975">Bacterial flagellum</keyword>
<dbReference type="STRING" id="1164594.SAMN05216204_11183"/>
<evidence type="ECO:0000313" key="9">
    <source>
        <dbReference type="Proteomes" id="UP000198639"/>
    </source>
</evidence>
<feature type="domain" description="Flagellar hook-associated protein 2 N-terminal" evidence="6">
    <location>
        <begin position="10"/>
        <end position="106"/>
    </location>
</feature>
<dbReference type="GO" id="GO:0005576">
    <property type="term" value="C:extracellular region"/>
    <property type="evidence" value="ECO:0007669"/>
    <property type="project" value="UniProtKB-SubCell"/>
</dbReference>
<keyword evidence="5" id="KW-0964">Secreted</keyword>
<evidence type="ECO:0000256" key="5">
    <source>
        <dbReference type="RuleBase" id="RU362066"/>
    </source>
</evidence>
<feature type="domain" description="Flagellar hook-associated protein 2 C-terminal" evidence="7">
    <location>
        <begin position="256"/>
        <end position="408"/>
    </location>
</feature>
<dbReference type="GO" id="GO:0009421">
    <property type="term" value="C:bacterial-type flagellum filament cap"/>
    <property type="evidence" value="ECO:0007669"/>
    <property type="project" value="InterPro"/>
</dbReference>
<keyword evidence="3" id="KW-0175">Coiled coil</keyword>
<comment type="function">
    <text evidence="5">Required for morphogenesis and for the elongation of the flagellar filament by facilitating polymerization of the flagellin monomers at the tip of growing filament. Forms a capping structure, which prevents flagellin subunits (transported through the central channel of the flagellum) from leaking out without polymerization at the distal end.</text>
</comment>
<dbReference type="InterPro" id="IPR010809">
    <property type="entry name" value="FliD_C"/>
</dbReference>
<keyword evidence="8" id="KW-0282">Flagellum</keyword>
<evidence type="ECO:0000256" key="4">
    <source>
        <dbReference type="ARBA" id="ARBA00023143"/>
    </source>
</evidence>
<dbReference type="PANTHER" id="PTHR30288:SF0">
    <property type="entry name" value="FLAGELLAR HOOK-ASSOCIATED PROTEIN 2"/>
    <property type="match status" value="1"/>
</dbReference>
<dbReference type="RefSeq" id="WP_091874718.1">
    <property type="nucleotide sequence ID" value="NZ_FOLD01000011.1"/>
</dbReference>
<organism evidence="8 9">
    <name type="scientific">Massilia yuzhufengensis</name>
    <dbReference type="NCBI Taxonomy" id="1164594"/>
    <lineage>
        <taxon>Bacteria</taxon>
        <taxon>Pseudomonadati</taxon>
        <taxon>Pseudomonadota</taxon>
        <taxon>Betaproteobacteria</taxon>
        <taxon>Burkholderiales</taxon>
        <taxon>Oxalobacteraceae</taxon>
        <taxon>Telluria group</taxon>
        <taxon>Massilia</taxon>
    </lineage>
</organism>
<dbReference type="Pfam" id="PF07195">
    <property type="entry name" value="FliD_C"/>
    <property type="match status" value="2"/>
</dbReference>
<comment type="subcellular location">
    <subcellularLocation>
        <location evidence="5">Secreted</location>
    </subcellularLocation>
    <subcellularLocation>
        <location evidence="5">Bacterial flagellum</location>
    </subcellularLocation>
</comment>
<dbReference type="GO" id="GO:0007155">
    <property type="term" value="P:cell adhesion"/>
    <property type="evidence" value="ECO:0007669"/>
    <property type="project" value="InterPro"/>
</dbReference>
<dbReference type="InterPro" id="IPR040026">
    <property type="entry name" value="FliD"/>
</dbReference>
<dbReference type="Proteomes" id="UP000198639">
    <property type="component" value="Unassembled WGS sequence"/>
</dbReference>
<keyword evidence="9" id="KW-1185">Reference proteome</keyword>